<proteinExistence type="predicted"/>
<evidence type="ECO:0000313" key="2">
    <source>
        <dbReference type="Proteomes" id="UP000198856"/>
    </source>
</evidence>
<accession>A0A1G8VAB6</accession>
<dbReference type="OrthoDB" id="270040at2157"/>
<dbReference type="Proteomes" id="UP000198856">
    <property type="component" value="Unassembled WGS sequence"/>
</dbReference>
<organism evidence="1 2">
    <name type="scientific">Halovenus aranensis</name>
    <dbReference type="NCBI Taxonomy" id="890420"/>
    <lineage>
        <taxon>Archaea</taxon>
        <taxon>Methanobacteriati</taxon>
        <taxon>Methanobacteriota</taxon>
        <taxon>Stenosarchaea group</taxon>
        <taxon>Halobacteria</taxon>
        <taxon>Halobacteriales</taxon>
        <taxon>Haloarculaceae</taxon>
        <taxon>Halovenus</taxon>
    </lineage>
</organism>
<dbReference type="RefSeq" id="WP_092701537.1">
    <property type="nucleotide sequence ID" value="NZ_FNFC01000006.1"/>
</dbReference>
<gene>
    <name evidence="1" type="ORF">SAMN05216226_10699</name>
</gene>
<keyword evidence="2" id="KW-1185">Reference proteome</keyword>
<sequence length="317" mass="35266">MDTNDTAYSAAKLRDYIQGEVAHNTDLYPHTGIVEPRSPASEMLSYMESIYQPGGDLPPDLQATRAAEDLRRAAASEHVGSSVKDIPAFAVGLTEKDAEISDAQAFAEIQNSLINNHAPYLAAIFGSPNTGKSSLATLYAELWEQLAEIKYPDTPEPVIISNAASIGCLDHHVQDVTEFRELLFGSEDWFESDGEDGTPPAVDPETPVFWIFDEASTHLDARTNSYEVANQYTPLLKRFAKINCDAVHIGHSGYDIHAELRRDTLMTEFLFKTSKKTVEVYASMDEDQGAEKKYELTEVPKPSHWIDPDDFASWSWE</sequence>
<dbReference type="AlphaFoldDB" id="A0A1G8VAB6"/>
<evidence type="ECO:0000313" key="1">
    <source>
        <dbReference type="EMBL" id="SDJ63008.1"/>
    </source>
</evidence>
<dbReference type="EMBL" id="FNFC01000006">
    <property type="protein sequence ID" value="SDJ63008.1"/>
    <property type="molecule type" value="Genomic_DNA"/>
</dbReference>
<dbReference type="STRING" id="890420.SAMN05216226_10699"/>
<protein>
    <submittedName>
        <fullName evidence="1">Uncharacterized protein</fullName>
    </submittedName>
</protein>
<reference evidence="1 2" key="1">
    <citation type="submission" date="2016-10" db="EMBL/GenBank/DDBJ databases">
        <authorList>
            <person name="de Groot N.N."/>
        </authorList>
    </citation>
    <scope>NUCLEOTIDE SEQUENCE [LARGE SCALE GENOMIC DNA]</scope>
    <source>
        <strain evidence="1 2">IBRC-M10015</strain>
    </source>
</reference>
<name>A0A1G8VAB6_9EURY</name>